<dbReference type="WBParaSite" id="maker-uti_cns_0048001-snap-gene-0.9-mRNA-1">
    <property type="protein sequence ID" value="maker-uti_cns_0048001-snap-gene-0.9-mRNA-1"/>
    <property type="gene ID" value="maker-uti_cns_0048001-snap-gene-0.9"/>
</dbReference>
<sequence length="60" mass="7270">MQHHRQQLHLYRFELRRRAQRDSRSTSSRTSGQPAQQRHRQNSGRSRGFCHRDGLQRELS</sequence>
<feature type="compositionally biased region" description="Basic and acidic residues" evidence="1">
    <location>
        <begin position="50"/>
        <end position="60"/>
    </location>
</feature>
<reference evidence="3" key="1">
    <citation type="submission" date="2016-11" db="UniProtKB">
        <authorList>
            <consortium name="WormBaseParasite"/>
        </authorList>
    </citation>
    <scope>IDENTIFICATION</scope>
</reference>
<evidence type="ECO:0000313" key="3">
    <source>
        <dbReference type="WBParaSite" id="maker-uti_cns_0048001-snap-gene-0.9-mRNA-1"/>
    </source>
</evidence>
<dbReference type="Proteomes" id="UP000095280">
    <property type="component" value="Unplaced"/>
</dbReference>
<evidence type="ECO:0000256" key="1">
    <source>
        <dbReference type="SAM" id="MobiDB-lite"/>
    </source>
</evidence>
<protein>
    <submittedName>
        <fullName evidence="3">Uncharacterized protein</fullName>
    </submittedName>
</protein>
<organism evidence="2 3">
    <name type="scientific">Macrostomum lignano</name>
    <dbReference type="NCBI Taxonomy" id="282301"/>
    <lineage>
        <taxon>Eukaryota</taxon>
        <taxon>Metazoa</taxon>
        <taxon>Spiralia</taxon>
        <taxon>Lophotrochozoa</taxon>
        <taxon>Platyhelminthes</taxon>
        <taxon>Rhabditophora</taxon>
        <taxon>Macrostomorpha</taxon>
        <taxon>Macrostomida</taxon>
        <taxon>Macrostomidae</taxon>
        <taxon>Macrostomum</taxon>
    </lineage>
</organism>
<feature type="compositionally biased region" description="Basic and acidic residues" evidence="1">
    <location>
        <begin position="11"/>
        <end position="24"/>
    </location>
</feature>
<accession>A0A1I8JIR4</accession>
<dbReference type="AlphaFoldDB" id="A0A1I8JIR4"/>
<name>A0A1I8JIR4_9PLAT</name>
<evidence type="ECO:0000313" key="2">
    <source>
        <dbReference type="Proteomes" id="UP000095280"/>
    </source>
</evidence>
<keyword evidence="2" id="KW-1185">Reference proteome</keyword>
<proteinExistence type="predicted"/>
<feature type="region of interest" description="Disordered" evidence="1">
    <location>
        <begin position="1"/>
        <end position="60"/>
    </location>
</feature>